<organism evidence="1 2">
    <name type="scientific">Acaulospora colombiana</name>
    <dbReference type="NCBI Taxonomy" id="27376"/>
    <lineage>
        <taxon>Eukaryota</taxon>
        <taxon>Fungi</taxon>
        <taxon>Fungi incertae sedis</taxon>
        <taxon>Mucoromycota</taxon>
        <taxon>Glomeromycotina</taxon>
        <taxon>Glomeromycetes</taxon>
        <taxon>Diversisporales</taxon>
        <taxon>Acaulosporaceae</taxon>
        <taxon>Acaulospora</taxon>
    </lineage>
</organism>
<feature type="non-terminal residue" evidence="1">
    <location>
        <position position="1"/>
    </location>
</feature>
<sequence length="70" mass="7732">PPPATDPDSVPSDEPWSSKMADEPVSQHIKFTPHRVPALMHKIHHPAGLSCFSDVRDRTSVHEFTSNTCA</sequence>
<gene>
    <name evidence="1" type="ORF">ACOLOM_LOCUS9296</name>
</gene>
<name>A0ACA9NYE5_9GLOM</name>
<keyword evidence="2" id="KW-1185">Reference proteome</keyword>
<dbReference type="EMBL" id="CAJVPT010026592">
    <property type="protein sequence ID" value="CAG8680033.1"/>
    <property type="molecule type" value="Genomic_DNA"/>
</dbReference>
<accession>A0ACA9NYE5</accession>
<comment type="caution">
    <text evidence="1">The sequence shown here is derived from an EMBL/GenBank/DDBJ whole genome shotgun (WGS) entry which is preliminary data.</text>
</comment>
<reference evidence="1" key="1">
    <citation type="submission" date="2021-06" db="EMBL/GenBank/DDBJ databases">
        <authorList>
            <person name="Kallberg Y."/>
            <person name="Tangrot J."/>
            <person name="Rosling A."/>
        </authorList>
    </citation>
    <scope>NUCLEOTIDE SEQUENCE</scope>
    <source>
        <strain evidence="1">CL356</strain>
    </source>
</reference>
<evidence type="ECO:0000313" key="2">
    <source>
        <dbReference type="Proteomes" id="UP000789525"/>
    </source>
</evidence>
<proteinExistence type="predicted"/>
<dbReference type="Proteomes" id="UP000789525">
    <property type="component" value="Unassembled WGS sequence"/>
</dbReference>
<protein>
    <submittedName>
        <fullName evidence="1">1572_t:CDS:1</fullName>
    </submittedName>
</protein>
<evidence type="ECO:0000313" key="1">
    <source>
        <dbReference type="EMBL" id="CAG8680033.1"/>
    </source>
</evidence>